<gene>
    <name evidence="2" type="ORF">FHS79_002266</name>
</gene>
<proteinExistence type="predicted"/>
<evidence type="ECO:0000313" key="2">
    <source>
        <dbReference type="EMBL" id="MBB6228081.1"/>
    </source>
</evidence>
<protein>
    <submittedName>
        <fullName evidence="2">Uncharacterized protein</fullName>
    </submittedName>
</protein>
<feature type="transmembrane region" description="Helical" evidence="1">
    <location>
        <begin position="195"/>
        <end position="218"/>
    </location>
</feature>
<evidence type="ECO:0000256" key="1">
    <source>
        <dbReference type="SAM" id="Phobius"/>
    </source>
</evidence>
<feature type="transmembrane region" description="Helical" evidence="1">
    <location>
        <begin position="83"/>
        <end position="113"/>
    </location>
</feature>
<accession>A0A841L8Z8</accession>
<dbReference type="AlphaFoldDB" id="A0A841L8Z8"/>
<dbReference type="Proteomes" id="UP000538147">
    <property type="component" value="Unassembled WGS sequence"/>
</dbReference>
<dbReference type="RefSeq" id="WP_184199765.1">
    <property type="nucleotide sequence ID" value="NZ_BMOX01000017.1"/>
</dbReference>
<dbReference type="EMBL" id="JACIIV010000015">
    <property type="protein sequence ID" value="MBB6228081.1"/>
    <property type="molecule type" value="Genomic_DNA"/>
</dbReference>
<feature type="transmembrane region" description="Helical" evidence="1">
    <location>
        <begin position="133"/>
        <end position="153"/>
    </location>
</feature>
<keyword evidence="1" id="KW-1133">Transmembrane helix</keyword>
<comment type="caution">
    <text evidence="2">The sequence shown here is derived from an EMBL/GenBank/DDBJ whole genome shotgun (WGS) entry which is preliminary data.</text>
</comment>
<evidence type="ECO:0000313" key="3">
    <source>
        <dbReference type="Proteomes" id="UP000538147"/>
    </source>
</evidence>
<reference evidence="2 3" key="1">
    <citation type="submission" date="2020-08" db="EMBL/GenBank/DDBJ databases">
        <title>Genomic Encyclopedia of Type Strains, Phase IV (KMG-IV): sequencing the most valuable type-strain genomes for metagenomic binning, comparative biology and taxonomic classification.</title>
        <authorList>
            <person name="Goeker M."/>
        </authorList>
    </citation>
    <scope>NUCLEOTIDE SEQUENCE [LARGE SCALE GENOMIC DNA]</scope>
    <source>
        <strain evidence="2 3">DSM 102189</strain>
    </source>
</reference>
<keyword evidence="1" id="KW-0812">Transmembrane</keyword>
<sequence length="230" mass="24468">MDQLRLPFFIFAVALLALAALIELTAADFLSDMFARGENEVPGLAIKYLFIIDGTLLYNLLCQSLSVPVPRELVGRVQPITTLLLSLLALLAGFAALMLAFGLLMLMVGLLLAVPFGTIAYVAGWGSFAKSGAAATLTLVMALKLLFSLFLLLAQQRFLQNKGLLFYVLLSLGLTWGIAFVHALVPAVLISIADAAIAVVIAVIGLVLLLLLFVFAIIGTIKAVASLRHG</sequence>
<organism evidence="2 3">
    <name type="scientific">Polymorphobacter multimanifer</name>
    <dbReference type="NCBI Taxonomy" id="1070431"/>
    <lineage>
        <taxon>Bacteria</taxon>
        <taxon>Pseudomonadati</taxon>
        <taxon>Pseudomonadota</taxon>
        <taxon>Alphaproteobacteria</taxon>
        <taxon>Sphingomonadales</taxon>
        <taxon>Sphingosinicellaceae</taxon>
        <taxon>Polymorphobacter</taxon>
    </lineage>
</organism>
<name>A0A841L8Z8_9SPHN</name>
<keyword evidence="3" id="KW-1185">Reference proteome</keyword>
<feature type="transmembrane region" description="Helical" evidence="1">
    <location>
        <begin position="165"/>
        <end position="189"/>
    </location>
</feature>
<keyword evidence="1" id="KW-0472">Membrane</keyword>